<keyword evidence="1" id="KW-0812">Transmembrane</keyword>
<sequence>MSVIEIFNIAAAYLIQIMAITCVIALILRYIAHNNNKVNKAYFNSFSHAVIKQLEEEEAKHESVDDVEIWLENLLYKIEEHLPDRSLRFRKTEEKQKQRLSEFTDSKRSVILAIKQQVDALKSPHPPNFMELADRVLNQDPNWRNILKILPVNSLNRGLDLLPNLFIVGGIFGTFVGITSALPMIAQIDITKLDEAAPVLNAFVGGVAYSMNTSIAGIVFSVTMTLITSLFPLASVRNEVSKNFERAIEFMWYRIHGNKLSHGEYKMIEAIENLRKSNQEAVKLLAEIRDIASQDSSQPPSDIERGAS</sequence>
<evidence type="ECO:0008006" key="4">
    <source>
        <dbReference type="Google" id="ProtNLM"/>
    </source>
</evidence>
<feature type="transmembrane region" description="Helical" evidence="1">
    <location>
        <begin position="215"/>
        <end position="236"/>
    </location>
</feature>
<feature type="transmembrane region" description="Helical" evidence="1">
    <location>
        <begin position="6"/>
        <end position="32"/>
    </location>
</feature>
<reference evidence="3" key="1">
    <citation type="submission" date="2017-04" db="EMBL/GenBank/DDBJ databases">
        <authorList>
            <person name="Varghese N."/>
            <person name="Submissions S."/>
        </authorList>
    </citation>
    <scope>NUCLEOTIDE SEQUENCE [LARGE SCALE GENOMIC DNA]</scope>
    <source>
        <strain evidence="3">RKEM611</strain>
    </source>
</reference>
<proteinExistence type="predicted"/>
<dbReference type="EMBL" id="FWZT01000021">
    <property type="protein sequence ID" value="SMF62969.1"/>
    <property type="molecule type" value="Genomic_DNA"/>
</dbReference>
<accession>A0A1Y6CGM2</accession>
<evidence type="ECO:0000256" key="1">
    <source>
        <dbReference type="SAM" id="Phobius"/>
    </source>
</evidence>
<dbReference type="STRING" id="1513793.SAMN06296036_121104"/>
<evidence type="ECO:0000313" key="2">
    <source>
        <dbReference type="EMBL" id="SMF62969.1"/>
    </source>
</evidence>
<feature type="transmembrane region" description="Helical" evidence="1">
    <location>
        <begin position="165"/>
        <end position="186"/>
    </location>
</feature>
<dbReference type="OrthoDB" id="5289855at2"/>
<keyword evidence="1" id="KW-1133">Transmembrane helix</keyword>
<keyword evidence="3" id="KW-1185">Reference proteome</keyword>
<keyword evidence="1" id="KW-0472">Membrane</keyword>
<dbReference type="AlphaFoldDB" id="A0A1Y6CGM2"/>
<gene>
    <name evidence="2" type="ORF">SAMN06296036_121104</name>
</gene>
<dbReference type="RefSeq" id="WP_132323208.1">
    <property type="nucleotide sequence ID" value="NZ_FWZT01000021.1"/>
</dbReference>
<evidence type="ECO:0000313" key="3">
    <source>
        <dbReference type="Proteomes" id="UP000192907"/>
    </source>
</evidence>
<dbReference type="Proteomes" id="UP000192907">
    <property type="component" value="Unassembled WGS sequence"/>
</dbReference>
<name>A0A1Y6CGM2_9BACT</name>
<organism evidence="2 3">
    <name type="scientific">Pseudobacteriovorax antillogorgiicola</name>
    <dbReference type="NCBI Taxonomy" id="1513793"/>
    <lineage>
        <taxon>Bacteria</taxon>
        <taxon>Pseudomonadati</taxon>
        <taxon>Bdellovibrionota</taxon>
        <taxon>Oligoflexia</taxon>
        <taxon>Oligoflexales</taxon>
        <taxon>Pseudobacteriovoracaceae</taxon>
        <taxon>Pseudobacteriovorax</taxon>
    </lineage>
</organism>
<protein>
    <recommendedName>
        <fullName evidence="4">MotA/TolQ/ExbB proton channel family protein</fullName>
    </recommendedName>
</protein>